<evidence type="ECO:0000313" key="2">
    <source>
        <dbReference type="EMBL" id="SHI80830.1"/>
    </source>
</evidence>
<dbReference type="PANTHER" id="PTHR21248:SF22">
    <property type="entry name" value="PHOSPHOLIPASE D"/>
    <property type="match status" value="1"/>
</dbReference>
<sequence length="418" mass="46842">MIDWKCYLGLLAIGVLTSCGSLQPNPHAVLGSKAPAVQTKEFKEQFAKVGKSQWLDGNKVETLTNGNSFFPRMLAAVKAAKKTIVFESFVVVDSQDTYELVMALSERSKAGVKVHVILDAVGCRKLDKRYIQAMREAGVEVELYRPFNYFRPLWSNHRDHRKILVVDGKVGFTGGAGHAHAWRGDARNESEWRDTQYEVRGPVVADLQRGFINNWKELTGRELSGEAYFPRLGKAGSMEAVSILGAPLEQGDTIGSTYLAAIDAAKSSILIEHAYFLPPKDLREAMKRACARGVEVEVILPGYKIDAKYVLIGSKLMWKELLRAGVKIYIYEPSMMHGKLMVVDDKLSIIGSGNFDPRSMFTNDELNLAVLDKAFAREQRAMFESDKLRCKKAIEEDAEVSFWALPWQWSAWLAMPLL</sequence>
<dbReference type="PANTHER" id="PTHR21248">
    <property type="entry name" value="CARDIOLIPIN SYNTHASE"/>
    <property type="match status" value="1"/>
</dbReference>
<dbReference type="FunCoup" id="A0A1M6E641">
    <property type="interactions" value="23"/>
</dbReference>
<organism evidence="2 3">
    <name type="scientific">Rubritalea squalenifaciens DSM 18772</name>
    <dbReference type="NCBI Taxonomy" id="1123071"/>
    <lineage>
        <taxon>Bacteria</taxon>
        <taxon>Pseudomonadati</taxon>
        <taxon>Verrucomicrobiota</taxon>
        <taxon>Verrucomicrobiia</taxon>
        <taxon>Verrucomicrobiales</taxon>
        <taxon>Rubritaleaceae</taxon>
        <taxon>Rubritalea</taxon>
    </lineage>
</organism>
<dbReference type="AlphaFoldDB" id="A0A1M6E641"/>
<dbReference type="EMBL" id="FQYR01000002">
    <property type="protein sequence ID" value="SHI80830.1"/>
    <property type="molecule type" value="Genomic_DNA"/>
</dbReference>
<dbReference type="SMART" id="SM00155">
    <property type="entry name" value="PLDc"/>
    <property type="match status" value="2"/>
</dbReference>
<evidence type="ECO:0000313" key="3">
    <source>
        <dbReference type="Proteomes" id="UP000184510"/>
    </source>
</evidence>
<dbReference type="STRING" id="1123071.SAMN02745181_0941"/>
<proteinExistence type="predicted"/>
<evidence type="ECO:0000259" key="1">
    <source>
        <dbReference type="PROSITE" id="PS50035"/>
    </source>
</evidence>
<dbReference type="Pfam" id="PF13091">
    <property type="entry name" value="PLDc_2"/>
    <property type="match status" value="2"/>
</dbReference>
<dbReference type="PROSITE" id="PS50035">
    <property type="entry name" value="PLD"/>
    <property type="match status" value="2"/>
</dbReference>
<protein>
    <submittedName>
        <fullName evidence="2">Cardiolipin synthase</fullName>
    </submittedName>
</protein>
<accession>A0A1M6E641</accession>
<dbReference type="PROSITE" id="PS51257">
    <property type="entry name" value="PROKAR_LIPOPROTEIN"/>
    <property type="match status" value="1"/>
</dbReference>
<dbReference type="SUPFAM" id="SSF56024">
    <property type="entry name" value="Phospholipase D/nuclease"/>
    <property type="match status" value="2"/>
</dbReference>
<dbReference type="GO" id="GO:0032049">
    <property type="term" value="P:cardiolipin biosynthetic process"/>
    <property type="evidence" value="ECO:0007669"/>
    <property type="project" value="UniProtKB-ARBA"/>
</dbReference>
<dbReference type="CDD" id="cd09110">
    <property type="entry name" value="PLDc_CLS_1"/>
    <property type="match status" value="1"/>
</dbReference>
<name>A0A1M6E641_9BACT</name>
<dbReference type="GO" id="GO:0008808">
    <property type="term" value="F:cardiolipin synthase activity"/>
    <property type="evidence" value="ECO:0007669"/>
    <property type="project" value="TreeGrafter"/>
</dbReference>
<dbReference type="Proteomes" id="UP000184510">
    <property type="component" value="Unassembled WGS sequence"/>
</dbReference>
<gene>
    <name evidence="2" type="ORF">SAMN02745181_0941</name>
</gene>
<dbReference type="RefSeq" id="WP_143158310.1">
    <property type="nucleotide sequence ID" value="NZ_FQYR01000002.1"/>
</dbReference>
<dbReference type="InParanoid" id="A0A1M6E641"/>
<dbReference type="CDD" id="cd09159">
    <property type="entry name" value="PLDc_ybhO_like_2"/>
    <property type="match status" value="1"/>
</dbReference>
<feature type="domain" description="PLD phosphodiesterase" evidence="1">
    <location>
        <begin position="332"/>
        <end position="359"/>
    </location>
</feature>
<dbReference type="InterPro" id="IPR001736">
    <property type="entry name" value="PLipase_D/transphosphatidylase"/>
</dbReference>
<dbReference type="InterPro" id="IPR025202">
    <property type="entry name" value="PLD-like_dom"/>
</dbReference>
<dbReference type="Gene3D" id="3.30.870.10">
    <property type="entry name" value="Endonuclease Chain A"/>
    <property type="match status" value="2"/>
</dbReference>
<feature type="domain" description="PLD phosphodiesterase" evidence="1">
    <location>
        <begin position="155"/>
        <end position="182"/>
    </location>
</feature>
<reference evidence="2 3" key="1">
    <citation type="submission" date="2016-11" db="EMBL/GenBank/DDBJ databases">
        <authorList>
            <person name="Jaros S."/>
            <person name="Januszkiewicz K."/>
            <person name="Wedrychowicz H."/>
        </authorList>
    </citation>
    <scope>NUCLEOTIDE SEQUENCE [LARGE SCALE GENOMIC DNA]</scope>
    <source>
        <strain evidence="2 3">DSM 18772</strain>
    </source>
</reference>
<dbReference type="OrthoDB" id="9762009at2"/>
<dbReference type="GO" id="GO:0016020">
    <property type="term" value="C:membrane"/>
    <property type="evidence" value="ECO:0007669"/>
    <property type="project" value="TreeGrafter"/>
</dbReference>
<keyword evidence="3" id="KW-1185">Reference proteome</keyword>